<keyword evidence="3" id="KW-1185">Reference proteome</keyword>
<dbReference type="AlphaFoldDB" id="A0A2S7TZM7"/>
<dbReference type="OrthoDB" id="9806592at2"/>
<evidence type="ECO:0000313" key="2">
    <source>
        <dbReference type="EMBL" id="PQJ28196.1"/>
    </source>
</evidence>
<dbReference type="RefSeq" id="WP_105042698.1">
    <property type="nucleotide sequence ID" value="NZ_MQWA01000001.1"/>
</dbReference>
<feature type="region of interest" description="Disordered" evidence="1">
    <location>
        <begin position="1"/>
        <end position="30"/>
    </location>
</feature>
<dbReference type="Proteomes" id="UP000239907">
    <property type="component" value="Unassembled WGS sequence"/>
</dbReference>
<comment type="caution">
    <text evidence="2">The sequence shown here is derived from an EMBL/GenBank/DDBJ whole genome shotgun (WGS) entry which is preliminary data.</text>
</comment>
<organism evidence="2 3">
    <name type="scientific">Rubritalea profundi</name>
    <dbReference type="NCBI Taxonomy" id="1658618"/>
    <lineage>
        <taxon>Bacteria</taxon>
        <taxon>Pseudomonadati</taxon>
        <taxon>Verrucomicrobiota</taxon>
        <taxon>Verrucomicrobiia</taxon>
        <taxon>Verrucomicrobiales</taxon>
        <taxon>Rubritaleaceae</taxon>
        <taxon>Rubritalea</taxon>
    </lineage>
</organism>
<dbReference type="EMBL" id="MQWA01000001">
    <property type="protein sequence ID" value="PQJ28196.1"/>
    <property type="molecule type" value="Genomic_DNA"/>
</dbReference>
<protein>
    <submittedName>
        <fullName evidence="2">Uncharacterized protein</fullName>
    </submittedName>
</protein>
<name>A0A2S7TZM7_9BACT</name>
<sequence length="92" mass="10606">MPRVMLGMPATLEKNSTRPETAMQRSLSGPITRVRMDEEGEENVHRFEFKASSDEPVEMWGNTFEILDHSPEAVRLDWPTHTHHSPDYLQSV</sequence>
<evidence type="ECO:0000313" key="3">
    <source>
        <dbReference type="Proteomes" id="UP000239907"/>
    </source>
</evidence>
<reference evidence="2 3" key="1">
    <citation type="submission" date="2016-12" db="EMBL/GenBank/DDBJ databases">
        <title>Study of bacterial adaptation to deep sea.</title>
        <authorList>
            <person name="Song J."/>
            <person name="Yoshizawa S."/>
            <person name="Kogure K."/>
        </authorList>
    </citation>
    <scope>NUCLEOTIDE SEQUENCE [LARGE SCALE GENOMIC DNA]</scope>
    <source>
        <strain evidence="2 3">SAORIC-165</strain>
    </source>
</reference>
<gene>
    <name evidence="2" type="ORF">BSZ32_06540</name>
</gene>
<accession>A0A2S7TZM7</accession>
<evidence type="ECO:0000256" key="1">
    <source>
        <dbReference type="SAM" id="MobiDB-lite"/>
    </source>
</evidence>
<proteinExistence type="predicted"/>